<evidence type="ECO:0000313" key="5">
    <source>
        <dbReference type="Proteomes" id="UP000308705"/>
    </source>
</evidence>
<comment type="caution">
    <text evidence="4">The sequence shown here is derived from an EMBL/GenBank/DDBJ whole genome shotgun (WGS) entry which is preliminary data.</text>
</comment>
<dbReference type="Pfam" id="PF01408">
    <property type="entry name" value="GFO_IDH_MocA"/>
    <property type="match status" value="1"/>
</dbReference>
<dbReference type="PANTHER" id="PTHR43818">
    <property type="entry name" value="BCDNA.GH03377"/>
    <property type="match status" value="1"/>
</dbReference>
<evidence type="ECO:0000256" key="1">
    <source>
        <dbReference type="ARBA" id="ARBA00023002"/>
    </source>
</evidence>
<dbReference type="GO" id="GO:0000166">
    <property type="term" value="F:nucleotide binding"/>
    <property type="evidence" value="ECO:0007669"/>
    <property type="project" value="InterPro"/>
</dbReference>
<gene>
    <name evidence="4" type="ORF">FDA94_24205</name>
</gene>
<dbReference type="EMBL" id="SZQA01000025">
    <property type="protein sequence ID" value="TKK85746.1"/>
    <property type="molecule type" value="Genomic_DNA"/>
</dbReference>
<dbReference type="InterPro" id="IPR036291">
    <property type="entry name" value="NAD(P)-bd_dom_sf"/>
</dbReference>
<accession>A0A4U3MDI3</accession>
<dbReference type="PANTHER" id="PTHR43818:SF11">
    <property type="entry name" value="BCDNA.GH03377"/>
    <property type="match status" value="1"/>
</dbReference>
<evidence type="ECO:0000313" key="4">
    <source>
        <dbReference type="EMBL" id="TKK85746.1"/>
    </source>
</evidence>
<dbReference type="InterPro" id="IPR050463">
    <property type="entry name" value="Gfo/Idh/MocA_oxidrdct_glycsds"/>
</dbReference>
<name>A0A4U3MDI3_9ACTN</name>
<dbReference type="AlphaFoldDB" id="A0A4U3MDI3"/>
<feature type="domain" description="Gfo/Idh/MocA-like oxidoreductase N-terminal" evidence="2">
    <location>
        <begin position="4"/>
        <end position="119"/>
    </location>
</feature>
<dbReference type="Pfam" id="PF22685">
    <property type="entry name" value="Gal80p_C-like"/>
    <property type="match status" value="1"/>
</dbReference>
<keyword evidence="1" id="KW-0560">Oxidoreductase</keyword>
<feature type="domain" description="Gal80p-like C-terminal" evidence="3">
    <location>
        <begin position="130"/>
        <end position="269"/>
    </location>
</feature>
<dbReference type="InterPro" id="IPR055080">
    <property type="entry name" value="Gal80p-like_C"/>
</dbReference>
<dbReference type="InterPro" id="IPR000683">
    <property type="entry name" value="Gfo/Idh/MocA-like_OxRdtase_N"/>
</dbReference>
<organism evidence="4 5">
    <name type="scientific">Herbidospora galbida</name>
    <dbReference type="NCBI Taxonomy" id="2575442"/>
    <lineage>
        <taxon>Bacteria</taxon>
        <taxon>Bacillati</taxon>
        <taxon>Actinomycetota</taxon>
        <taxon>Actinomycetes</taxon>
        <taxon>Streptosporangiales</taxon>
        <taxon>Streptosporangiaceae</taxon>
        <taxon>Herbidospora</taxon>
    </lineage>
</organism>
<dbReference type="SUPFAM" id="SSF55347">
    <property type="entry name" value="Glyceraldehyde-3-phosphate dehydrogenase-like, C-terminal domain"/>
    <property type="match status" value="1"/>
</dbReference>
<proteinExistence type="predicted"/>
<dbReference type="GO" id="GO:0016491">
    <property type="term" value="F:oxidoreductase activity"/>
    <property type="evidence" value="ECO:0007669"/>
    <property type="project" value="UniProtKB-KW"/>
</dbReference>
<protein>
    <submittedName>
        <fullName evidence="4">Gfo/Idh/MocA family oxidoreductase</fullName>
    </submittedName>
</protein>
<reference evidence="4 5" key="1">
    <citation type="submission" date="2019-04" db="EMBL/GenBank/DDBJ databases">
        <title>Herbidospora sp. NEAU-GS14.nov., a novel actinomycete isolated from soil.</title>
        <authorList>
            <person name="Han L."/>
        </authorList>
    </citation>
    <scope>NUCLEOTIDE SEQUENCE [LARGE SCALE GENOMIC DNA]</scope>
    <source>
        <strain evidence="4 5">NEAU-GS14</strain>
    </source>
</reference>
<evidence type="ECO:0000259" key="2">
    <source>
        <dbReference type="Pfam" id="PF01408"/>
    </source>
</evidence>
<sequence length="364" mass="38116">MDTIGVGIIGASPDGWAAFSHVPALKALPCYELRAVGTSRRASADAAAARFGVAAAFDDHEALIAHPGVDLVVVASTVTRHHEHAAAALAAGKMVYCEWPLAGRLADAEDLAARAAGRRTVIGLQARYAPAVRHARDLVAGGYVGEVLGTTLIGSGMSWGGETDRAHVHLFDAAVGLSPLTVSAAHALEAVTHVLGGFATVSGQLTTARSRTRVTDDDTTIPFTVPDQVSVVGRLESGAAVSLFYRGGWSRGENLRWEINGTEGDLVLRADGPNGNLQTRDLVLEGGRGDDDSVHEIAVPGSYFDPVPRTLEGPAQNVAQVYAALARDLREGTRTVPGFDHAVERHRLVAALERQQVSGAPAAR</sequence>
<dbReference type="Gene3D" id="3.40.50.720">
    <property type="entry name" value="NAD(P)-binding Rossmann-like Domain"/>
    <property type="match status" value="1"/>
</dbReference>
<keyword evidence="5" id="KW-1185">Reference proteome</keyword>
<dbReference type="OrthoDB" id="9815825at2"/>
<evidence type="ECO:0000259" key="3">
    <source>
        <dbReference type="Pfam" id="PF22685"/>
    </source>
</evidence>
<dbReference type="RefSeq" id="WP_137249370.1">
    <property type="nucleotide sequence ID" value="NZ_SZQA01000025.1"/>
</dbReference>
<dbReference type="Gene3D" id="3.30.360.10">
    <property type="entry name" value="Dihydrodipicolinate Reductase, domain 2"/>
    <property type="match status" value="1"/>
</dbReference>
<dbReference type="SUPFAM" id="SSF51735">
    <property type="entry name" value="NAD(P)-binding Rossmann-fold domains"/>
    <property type="match status" value="1"/>
</dbReference>
<dbReference type="Proteomes" id="UP000308705">
    <property type="component" value="Unassembled WGS sequence"/>
</dbReference>